<evidence type="ECO:0000256" key="3">
    <source>
        <dbReference type="ARBA" id="ARBA00022692"/>
    </source>
</evidence>
<feature type="transmembrane region" description="Helical" evidence="7">
    <location>
        <begin position="305"/>
        <end position="327"/>
    </location>
</feature>
<feature type="transmembrane region" description="Helical" evidence="7">
    <location>
        <begin position="365"/>
        <end position="384"/>
    </location>
</feature>
<dbReference type="GO" id="GO:0048039">
    <property type="term" value="F:ubiquinone binding"/>
    <property type="evidence" value="ECO:0007669"/>
    <property type="project" value="TreeGrafter"/>
</dbReference>
<dbReference type="GO" id="GO:0016020">
    <property type="term" value="C:membrane"/>
    <property type="evidence" value="ECO:0007669"/>
    <property type="project" value="UniProtKB-SubCell"/>
</dbReference>
<feature type="transmembrane region" description="Helical" evidence="7">
    <location>
        <begin position="6"/>
        <end position="23"/>
    </location>
</feature>
<dbReference type="GO" id="GO:0012505">
    <property type="term" value="C:endomembrane system"/>
    <property type="evidence" value="ECO:0007669"/>
    <property type="project" value="UniProtKB-SubCell"/>
</dbReference>
<organism evidence="9 10">
    <name type="scientific">Cytophaga hutchinsonii (strain ATCC 33406 / DSM 1761 / CIP 103989 / NBRC 15051 / NCIMB 9469 / D465)</name>
    <dbReference type="NCBI Taxonomy" id="269798"/>
    <lineage>
        <taxon>Bacteria</taxon>
        <taxon>Pseudomonadati</taxon>
        <taxon>Bacteroidota</taxon>
        <taxon>Cytophagia</taxon>
        <taxon>Cytophagales</taxon>
        <taxon>Cytophagaceae</taxon>
        <taxon>Cytophaga</taxon>
    </lineage>
</organism>
<dbReference type="InterPro" id="IPR001750">
    <property type="entry name" value="ND/Mrp_TM"/>
</dbReference>
<proteinExistence type="inferred from homology"/>
<comment type="similarity">
    <text evidence="2">Belongs to the complex I subunit 4 family.</text>
</comment>
<name>A0A6N4SU14_CYTH3</name>
<dbReference type="GO" id="GO:0008137">
    <property type="term" value="F:NADH dehydrogenase (ubiquinone) activity"/>
    <property type="evidence" value="ECO:0007669"/>
    <property type="project" value="InterPro"/>
</dbReference>
<dbReference type="OrthoDB" id="9811718at2"/>
<evidence type="ECO:0000256" key="4">
    <source>
        <dbReference type="ARBA" id="ARBA00022989"/>
    </source>
</evidence>
<keyword evidence="4 7" id="KW-1133">Transmembrane helix</keyword>
<dbReference type="GO" id="GO:0042773">
    <property type="term" value="P:ATP synthesis coupled electron transport"/>
    <property type="evidence" value="ECO:0007669"/>
    <property type="project" value="InterPro"/>
</dbReference>
<dbReference type="NCBIfam" id="TIGR01972">
    <property type="entry name" value="NDH_I_M"/>
    <property type="match status" value="1"/>
</dbReference>
<comment type="subcellular location">
    <subcellularLocation>
        <location evidence="1">Endomembrane system</location>
        <topology evidence="1">Multi-pass membrane protein</topology>
    </subcellularLocation>
    <subcellularLocation>
        <location evidence="6">Membrane</location>
        <topology evidence="6">Multi-pass membrane protein</topology>
    </subcellularLocation>
</comment>
<feature type="transmembrane region" description="Helical" evidence="7">
    <location>
        <begin position="262"/>
        <end position="284"/>
    </location>
</feature>
<dbReference type="PANTHER" id="PTHR43507:SF1">
    <property type="entry name" value="NADH-UBIQUINONE OXIDOREDUCTASE CHAIN 4"/>
    <property type="match status" value="1"/>
</dbReference>
<feature type="transmembrane region" description="Helical" evidence="7">
    <location>
        <begin position="526"/>
        <end position="546"/>
    </location>
</feature>
<feature type="domain" description="NADH:quinone oxidoreductase/Mrp antiporter transmembrane" evidence="8">
    <location>
        <begin position="142"/>
        <end position="198"/>
    </location>
</feature>
<evidence type="ECO:0000256" key="6">
    <source>
        <dbReference type="RuleBase" id="RU000320"/>
    </source>
</evidence>
<feature type="transmembrane region" description="Helical" evidence="7">
    <location>
        <begin position="126"/>
        <end position="143"/>
    </location>
</feature>
<accession>A0A6N4SU14</accession>
<evidence type="ECO:0000313" key="10">
    <source>
        <dbReference type="Proteomes" id="UP000001822"/>
    </source>
</evidence>
<dbReference type="InterPro" id="IPR003918">
    <property type="entry name" value="NADH_UbQ_OxRdtase"/>
</dbReference>
<keyword evidence="9" id="KW-0560">Oxidoreductase</keyword>
<keyword evidence="10" id="KW-1185">Reference proteome</keyword>
<dbReference type="GO" id="GO:0003954">
    <property type="term" value="F:NADH dehydrogenase activity"/>
    <property type="evidence" value="ECO:0007669"/>
    <property type="project" value="TreeGrafter"/>
</dbReference>
<keyword evidence="3 6" id="KW-0812">Transmembrane</keyword>
<feature type="transmembrane region" description="Helical" evidence="7">
    <location>
        <begin position="339"/>
        <end position="358"/>
    </location>
</feature>
<feature type="transmembrane region" description="Helical" evidence="7">
    <location>
        <begin position="89"/>
        <end position="114"/>
    </location>
</feature>
<reference evidence="9 10" key="1">
    <citation type="journal article" date="2007" name="Appl. Environ. Microbiol.">
        <title>Genome sequence of the cellulolytic gliding bacterium Cytophaga hutchinsonii.</title>
        <authorList>
            <person name="Xie G."/>
            <person name="Bruce D.C."/>
            <person name="Challacombe J.F."/>
            <person name="Chertkov O."/>
            <person name="Detter J.C."/>
            <person name="Gilna P."/>
            <person name="Han C.S."/>
            <person name="Lucas S."/>
            <person name="Misra M."/>
            <person name="Myers G.L."/>
            <person name="Richardson P."/>
            <person name="Tapia R."/>
            <person name="Thayer N."/>
            <person name="Thompson L.S."/>
            <person name="Brettin T.S."/>
            <person name="Henrissat B."/>
            <person name="Wilson D.B."/>
            <person name="McBride M.J."/>
        </authorList>
    </citation>
    <scope>NUCLEOTIDE SEQUENCE [LARGE SCALE GENOMIC DNA]</scope>
    <source>
        <strain evidence="10">ATCC 33406 / DSM 1761 / CIP 103989 / NBRC 15051 / NCIMB 9469 / D465</strain>
    </source>
</reference>
<dbReference type="KEGG" id="chu:CHU_2614"/>
<dbReference type="InterPro" id="IPR010227">
    <property type="entry name" value="NADH_Q_OxRdtase_chainM/4"/>
</dbReference>
<feature type="transmembrane region" description="Helical" evidence="7">
    <location>
        <begin position="478"/>
        <end position="496"/>
    </location>
</feature>
<dbReference type="PRINTS" id="PR01437">
    <property type="entry name" value="NUOXDRDTASE4"/>
</dbReference>
<dbReference type="Proteomes" id="UP000001822">
    <property type="component" value="Chromosome"/>
</dbReference>
<dbReference type="RefSeq" id="WP_011585977.1">
    <property type="nucleotide sequence ID" value="NC_008255.1"/>
</dbReference>
<gene>
    <name evidence="9" type="primary">nuoM</name>
    <name evidence="9" type="ordered locus">CHU_2614</name>
</gene>
<feature type="transmembrane region" description="Helical" evidence="7">
    <location>
        <begin position="30"/>
        <end position="53"/>
    </location>
</feature>
<feature type="transmembrane region" description="Helical" evidence="7">
    <location>
        <begin position="149"/>
        <end position="166"/>
    </location>
</feature>
<protein>
    <submittedName>
        <fullName evidence="9">NADH dehydrogenase subunit M</fullName>
        <ecNumber evidence="9">1.6.5.3</ecNumber>
    </submittedName>
</protein>
<dbReference type="EC" id="1.6.5.3" evidence="9"/>
<evidence type="ECO:0000256" key="1">
    <source>
        <dbReference type="ARBA" id="ARBA00004127"/>
    </source>
</evidence>
<evidence type="ECO:0000256" key="7">
    <source>
        <dbReference type="SAM" id="Phobius"/>
    </source>
</evidence>
<evidence type="ECO:0000313" key="9">
    <source>
        <dbReference type="EMBL" id="ABG59867.1"/>
    </source>
</evidence>
<feature type="transmembrane region" description="Helical" evidence="7">
    <location>
        <begin position="178"/>
        <end position="201"/>
    </location>
</feature>
<dbReference type="PANTHER" id="PTHR43507">
    <property type="entry name" value="NADH-UBIQUINONE OXIDOREDUCTASE CHAIN 4"/>
    <property type="match status" value="1"/>
</dbReference>
<evidence type="ECO:0000259" key="8">
    <source>
        <dbReference type="Pfam" id="PF00361"/>
    </source>
</evidence>
<feature type="domain" description="NADH:quinone oxidoreductase/Mrp antiporter transmembrane" evidence="8">
    <location>
        <begin position="266"/>
        <end position="474"/>
    </location>
</feature>
<dbReference type="AlphaFoldDB" id="A0A6N4SU14"/>
<evidence type="ECO:0000256" key="2">
    <source>
        <dbReference type="ARBA" id="ARBA00009025"/>
    </source>
</evidence>
<dbReference type="GO" id="GO:0015990">
    <property type="term" value="P:electron transport coupled proton transport"/>
    <property type="evidence" value="ECO:0007669"/>
    <property type="project" value="TreeGrafter"/>
</dbReference>
<dbReference type="Pfam" id="PF00361">
    <property type="entry name" value="Proton_antipo_M"/>
    <property type="match status" value="2"/>
</dbReference>
<sequence length="564" mass="62611">MASHILSILIFLPLLGLLGLLFIKGEDHRNYRWISVAVTALQLCLSIYLFVAFKPEYFQFHSYDSLVYMEKANWFQLRLGNLGVLSVNYFLGIDGLSLSMILLSGIVLLTGACASWNITKQAKGYHALYLLLCISIPGCFLALDLFLFFLFFEFMLLPMFFLIGIWGGVRREYASIKFFLYTLLGSILILIVFIVLLISTYHPAEMIEHLADNSGYTIQHIHEGIHSGELTNNFPVVHSLDLIQLSNPVNYFPNGLLGVHNTLTICGYSIRAWCFAALLVGFLIKLPAFPFHTWLPDAHVEAPTAVSVVLAGILLKIGGYGLMRIAWPLFPQEAADASWWVGLIGVITILYAALVALAQTDLKKMIAYSSVSHMGFVLLGLAAATTEGITGAVYQMFSHGIISALLFLLVGVLYDRTHDRMIPNYRGLISKMPAYSVVVTIAFFASLGLPGMSGFIAEILIFIGAFQAKSITATIPQWMPLVATLGLLLSAAYYLWTLQRMFFGKFSTHMNIDRNTLTDITVYEKALLYTLCGLIILFGLFPAVLLDKIGASMAAWTAFFINMK</sequence>
<evidence type="ECO:0000256" key="5">
    <source>
        <dbReference type="ARBA" id="ARBA00023136"/>
    </source>
</evidence>
<feature type="transmembrane region" description="Helical" evidence="7">
    <location>
        <begin position="435"/>
        <end position="466"/>
    </location>
</feature>
<dbReference type="EMBL" id="CP000383">
    <property type="protein sequence ID" value="ABG59867.1"/>
    <property type="molecule type" value="Genomic_DNA"/>
</dbReference>
<feature type="transmembrane region" description="Helical" evidence="7">
    <location>
        <begin position="396"/>
        <end position="414"/>
    </location>
</feature>
<keyword evidence="5 7" id="KW-0472">Membrane</keyword>